<dbReference type="Gene3D" id="3.30.870.10">
    <property type="entry name" value="Endonuclease Chain A"/>
    <property type="match status" value="1"/>
</dbReference>
<dbReference type="EMBL" id="RBKV01000001">
    <property type="protein sequence ID" value="RKR96613.1"/>
    <property type="molecule type" value="Genomic_DNA"/>
</dbReference>
<sequence length="609" mass="65245">MLDPETRHLLTDALRPPDGHRVDVAVATTYTLNLDSLLLAPLAMAAYAHTSENVESVSALALLESVRRYAAKTTVFVQAGGIHVPSQYRRLSAFAEDCVVEVIPPTDHVFHPKVWAVRFVTPEGGYSHRFVCLSRNLTMDRSWDTVLILDENPDATNLVDAASLGEFIRELLTMANPARALKSDRANRIVSLADTISLAKFEAPNPFTRGEIHVFGSSSGSSWPLPARADSLVVISPFLDASTVARLPVTGSSMLVSRDVAFDRIGAGSLTGVESTHVLQPGSDSPDDPDGADGMGESGTPGRPGEVPKGLHAKVFAWDTGKTGHVLTGSANCTGAAFGGNVELSVLLEGPKSLVGAGVLLDAKSGLKRVLQPYSPKNQEPLDDSAFALEREIEKHHGELALCGLILRVGAADAKYLLSLSLRHPVAPLGDTTIRPIAVSKFRALPLDGLRPSWTDLGLIALSPYVVVETCLSRDGVDVTRSCVLQAELLGAPDDLNDQLFREILARGEDILRYLALLLGDPSLDSLIAAFMEGQTEGSANSIGARGFDDLILLEPLVRAAARSDGALDRVNDELEALKDNKGQLPQLSSEFFDLWRVVWEARKVPDGG</sequence>
<protein>
    <submittedName>
        <fullName evidence="2">Uncharacterized protein</fullName>
    </submittedName>
</protein>
<evidence type="ECO:0000313" key="3">
    <source>
        <dbReference type="Proteomes" id="UP000274762"/>
    </source>
</evidence>
<gene>
    <name evidence="2" type="ORF">DFJ75_3466</name>
</gene>
<feature type="region of interest" description="Disordered" evidence="1">
    <location>
        <begin position="273"/>
        <end position="309"/>
    </location>
</feature>
<comment type="caution">
    <text evidence="2">The sequence shown here is derived from an EMBL/GenBank/DDBJ whole genome shotgun (WGS) entry which is preliminary data.</text>
</comment>
<proteinExistence type="predicted"/>
<dbReference type="OrthoDB" id="369674at2"/>
<dbReference type="Proteomes" id="UP000274762">
    <property type="component" value="Unassembled WGS sequence"/>
</dbReference>
<dbReference type="InterPro" id="IPR059166">
    <property type="entry name" value="PLD-like_cat"/>
</dbReference>
<evidence type="ECO:0000256" key="1">
    <source>
        <dbReference type="SAM" id="MobiDB-lite"/>
    </source>
</evidence>
<evidence type="ECO:0000313" key="2">
    <source>
        <dbReference type="EMBL" id="RKR96613.1"/>
    </source>
</evidence>
<organism evidence="2 3">
    <name type="scientific">Williamsia marianensis</name>
    <dbReference type="NCBI Taxonomy" id="85044"/>
    <lineage>
        <taxon>Bacteria</taxon>
        <taxon>Bacillati</taxon>
        <taxon>Actinomycetota</taxon>
        <taxon>Actinomycetes</taxon>
        <taxon>Mycobacteriales</taxon>
        <taxon>Nocardiaceae</taxon>
        <taxon>Williamsia</taxon>
    </lineage>
</organism>
<dbReference type="CDD" id="cd09176">
    <property type="entry name" value="PLDc_unchar6"/>
    <property type="match status" value="1"/>
</dbReference>
<reference evidence="2 3" key="1">
    <citation type="submission" date="2018-10" db="EMBL/GenBank/DDBJ databases">
        <title>Sequencing the genomes of 1000 actinobacteria strains.</title>
        <authorList>
            <person name="Klenk H.-P."/>
        </authorList>
    </citation>
    <scope>NUCLEOTIDE SEQUENCE [LARGE SCALE GENOMIC DNA]</scope>
    <source>
        <strain evidence="2 3">DSM 44343</strain>
    </source>
</reference>
<accession>A0A495K5P0</accession>
<name>A0A495K5P0_WILMA</name>
<dbReference type="AlphaFoldDB" id="A0A495K5P0"/>
<dbReference type="RefSeq" id="WP_147431410.1">
    <property type="nucleotide sequence ID" value="NZ_CBCRXS010000003.1"/>
</dbReference>